<comment type="caution">
    <text evidence="2">The sequence shown here is derived from an EMBL/GenBank/DDBJ whole genome shotgun (WGS) entry which is preliminary data.</text>
</comment>
<sequence>MISIRTGFALAAASAVAAVVPLAGASPAGAVVEGPFATIYALTDGPCAAQVDASVSGNGYPDHAAFTVSTNMVGIGDMGACSLPVTLNWRNLTTGQTGTFTTVARGPGYWSNGGYSAIFAPGIGNFTGNVTIGNAYAPESGGVDFTVKKYRP</sequence>
<dbReference type="RefSeq" id="WP_355091251.1">
    <property type="nucleotide sequence ID" value="NZ_JBEXKW010000125.1"/>
</dbReference>
<feature type="chain" id="PRO_5046122016" evidence="1">
    <location>
        <begin position="18"/>
        <end position="152"/>
    </location>
</feature>
<dbReference type="Proteomes" id="UP001551695">
    <property type="component" value="Unassembled WGS sequence"/>
</dbReference>
<evidence type="ECO:0000256" key="1">
    <source>
        <dbReference type="SAM" id="SignalP"/>
    </source>
</evidence>
<reference evidence="2 3" key="1">
    <citation type="submission" date="2024-06" db="EMBL/GenBank/DDBJ databases">
        <title>The Natural Products Discovery Center: Release of the First 8490 Sequenced Strains for Exploring Actinobacteria Biosynthetic Diversity.</title>
        <authorList>
            <person name="Kalkreuter E."/>
            <person name="Kautsar S.A."/>
            <person name="Yang D."/>
            <person name="Bader C.D."/>
            <person name="Teijaro C.N."/>
            <person name="Fluegel L."/>
            <person name="Davis C.M."/>
            <person name="Simpson J.R."/>
            <person name="Lauterbach L."/>
            <person name="Steele A.D."/>
            <person name="Gui C."/>
            <person name="Meng S."/>
            <person name="Li G."/>
            <person name="Viehrig K."/>
            <person name="Ye F."/>
            <person name="Su P."/>
            <person name="Kiefer A.F."/>
            <person name="Nichols A."/>
            <person name="Cepeda A.J."/>
            <person name="Yan W."/>
            <person name="Fan B."/>
            <person name="Jiang Y."/>
            <person name="Adhikari A."/>
            <person name="Zheng C.-J."/>
            <person name="Schuster L."/>
            <person name="Cowan T.M."/>
            <person name="Smanski M.J."/>
            <person name="Chevrette M.G."/>
            <person name="De Carvalho L.P.S."/>
            <person name="Shen B."/>
        </authorList>
    </citation>
    <scope>NUCLEOTIDE SEQUENCE [LARGE SCALE GENOMIC DNA]</scope>
    <source>
        <strain evidence="2 3">NPDC050403</strain>
    </source>
</reference>
<keyword evidence="3" id="KW-1185">Reference proteome</keyword>
<proteinExistence type="predicted"/>
<evidence type="ECO:0000313" key="3">
    <source>
        <dbReference type="Proteomes" id="UP001551695"/>
    </source>
</evidence>
<gene>
    <name evidence="2" type="ORF">AB0I48_35265</name>
</gene>
<organism evidence="2 3">
    <name type="scientific">Nocardia aurea</name>
    <dbReference type="NCBI Taxonomy" id="2144174"/>
    <lineage>
        <taxon>Bacteria</taxon>
        <taxon>Bacillati</taxon>
        <taxon>Actinomycetota</taxon>
        <taxon>Actinomycetes</taxon>
        <taxon>Mycobacteriales</taxon>
        <taxon>Nocardiaceae</taxon>
        <taxon>Nocardia</taxon>
    </lineage>
</organism>
<name>A0ABV3G5B0_9NOCA</name>
<dbReference type="EMBL" id="JBFAKC010000028">
    <property type="protein sequence ID" value="MEV0712828.1"/>
    <property type="molecule type" value="Genomic_DNA"/>
</dbReference>
<accession>A0ABV3G5B0</accession>
<keyword evidence="1" id="KW-0732">Signal</keyword>
<feature type="signal peptide" evidence="1">
    <location>
        <begin position="1"/>
        <end position="17"/>
    </location>
</feature>
<protein>
    <submittedName>
        <fullName evidence="2">Uncharacterized protein</fullName>
    </submittedName>
</protein>
<evidence type="ECO:0000313" key="2">
    <source>
        <dbReference type="EMBL" id="MEV0712828.1"/>
    </source>
</evidence>